<feature type="non-terminal residue" evidence="1">
    <location>
        <position position="1"/>
    </location>
</feature>
<name>X1JLK7_9ZZZZ</name>
<sequence length="85" mass="9796">SLAEKEQSLIQITVQLEEMKSELSAFKLPEIGPVERFQREERVICPMCGETAIKEIDDKTKVQYYSGTKAIYAKKKICKKCGYEF</sequence>
<evidence type="ECO:0000313" key="1">
    <source>
        <dbReference type="EMBL" id="GAH70658.1"/>
    </source>
</evidence>
<gene>
    <name evidence="1" type="ORF">S03H2_49218</name>
</gene>
<dbReference type="AlphaFoldDB" id="X1JLK7"/>
<proteinExistence type="predicted"/>
<comment type="caution">
    <text evidence="1">The sequence shown here is derived from an EMBL/GenBank/DDBJ whole genome shotgun (WGS) entry which is preliminary data.</text>
</comment>
<organism evidence="1">
    <name type="scientific">marine sediment metagenome</name>
    <dbReference type="NCBI Taxonomy" id="412755"/>
    <lineage>
        <taxon>unclassified sequences</taxon>
        <taxon>metagenomes</taxon>
        <taxon>ecological metagenomes</taxon>
    </lineage>
</organism>
<dbReference type="EMBL" id="BARU01031085">
    <property type="protein sequence ID" value="GAH70658.1"/>
    <property type="molecule type" value="Genomic_DNA"/>
</dbReference>
<accession>X1JLK7</accession>
<reference evidence="1" key="1">
    <citation type="journal article" date="2014" name="Front. Microbiol.">
        <title>High frequency of phylogenetically diverse reductive dehalogenase-homologous genes in deep subseafloor sedimentary metagenomes.</title>
        <authorList>
            <person name="Kawai M."/>
            <person name="Futagami T."/>
            <person name="Toyoda A."/>
            <person name="Takaki Y."/>
            <person name="Nishi S."/>
            <person name="Hori S."/>
            <person name="Arai W."/>
            <person name="Tsubouchi T."/>
            <person name="Morono Y."/>
            <person name="Uchiyama I."/>
            <person name="Ito T."/>
            <person name="Fujiyama A."/>
            <person name="Inagaki F."/>
            <person name="Takami H."/>
        </authorList>
    </citation>
    <scope>NUCLEOTIDE SEQUENCE</scope>
    <source>
        <strain evidence="1">Expedition CK06-06</strain>
    </source>
</reference>
<protein>
    <submittedName>
        <fullName evidence="1">Uncharacterized protein</fullName>
    </submittedName>
</protein>